<dbReference type="PANTHER" id="PTHR12956:SF17">
    <property type="entry name" value="OS01G0749100 PROTEIN"/>
    <property type="match status" value="1"/>
</dbReference>
<dbReference type="AlphaFoldDB" id="A0AAX1QKB2"/>
<dbReference type="PANTHER" id="PTHR12956">
    <property type="entry name" value="ALKALINE CERAMIDASE-RELATED"/>
    <property type="match status" value="1"/>
</dbReference>
<gene>
    <name evidence="2" type="ORF">C4N27_00040</name>
</gene>
<organism evidence="2 3">
    <name type="scientific">Faecalibacterium prausnitzii</name>
    <dbReference type="NCBI Taxonomy" id="853"/>
    <lineage>
        <taxon>Bacteria</taxon>
        <taxon>Bacillati</taxon>
        <taxon>Bacillota</taxon>
        <taxon>Clostridia</taxon>
        <taxon>Eubacteriales</taxon>
        <taxon>Oscillospiraceae</taxon>
        <taxon>Faecalibacterium</taxon>
    </lineage>
</organism>
<dbReference type="EMBL" id="PRLA01000001">
    <property type="protein sequence ID" value="RAW52578.1"/>
    <property type="molecule type" value="Genomic_DNA"/>
</dbReference>
<proteinExistence type="predicted"/>
<dbReference type="RefSeq" id="WP_158396758.1">
    <property type="nucleotide sequence ID" value="NZ_CP026548.1"/>
</dbReference>
<evidence type="ECO:0000313" key="2">
    <source>
        <dbReference type="EMBL" id="RAW52578.1"/>
    </source>
</evidence>
<dbReference type="Pfam" id="PF04765">
    <property type="entry name" value="TOD1_MUCI70"/>
    <property type="match status" value="1"/>
</dbReference>
<dbReference type="InterPro" id="IPR006852">
    <property type="entry name" value="TOD1_MUCI70"/>
</dbReference>
<accession>A0AAX1QKB2</accession>
<comment type="caution">
    <text evidence="2">The sequence shown here is derived from an EMBL/GenBank/DDBJ whole genome shotgun (WGS) entry which is preliminary data.</text>
</comment>
<dbReference type="Proteomes" id="UP000250997">
    <property type="component" value="Unassembled WGS sequence"/>
</dbReference>
<sequence>MTESDQSKNLMKLNAYYNDTRYGNKKLMWLVEKREKVDETRALLRNIANVGKQGIKKTAFQVKCYLNPKLINDKKIKYQFDHSDELNYKVKGDYREHEIAVYTSIFGNYDHLIEPLYESKYCDYFAITDQEVSNSSVWKKLDCSGIDGFDKLDDYHKAKFCKMFPHILFPKYKYSIWVDGNVQIVADMMPLIDRMNNAAMATFENPRHNCIYTEARYNICQNNARVGELENQIQIYKQDGFPVQFGMREFSIIARKNQDVEMQHLMELWWEQVSKYTMRDQISFPYVLWKNGHSIDYIKSLGLNWRWNPRFILYPHNWHITFDK</sequence>
<reference evidence="2 3" key="1">
    <citation type="submission" date="2018-02" db="EMBL/GenBank/DDBJ databases">
        <title>Complete genome sequencing of Faecalibacterium prausnitzii strains isolated from the human gut.</title>
        <authorList>
            <person name="Fitzgerald B.C."/>
            <person name="Shkoporov A.N."/>
            <person name="Ross P.R."/>
            <person name="Hill C."/>
        </authorList>
    </citation>
    <scope>NUCLEOTIDE SEQUENCE [LARGE SCALE GENOMIC DNA]</scope>
    <source>
        <strain evidence="2 3">APC942/18-1</strain>
    </source>
</reference>
<evidence type="ECO:0000259" key="1">
    <source>
        <dbReference type="Pfam" id="PF04765"/>
    </source>
</evidence>
<name>A0AAX1QKB2_9FIRM</name>
<dbReference type="InterPro" id="IPR048354">
    <property type="entry name" value="TOD1_MUCI70_glycTrfase_dom"/>
</dbReference>
<feature type="domain" description="TOD1/MUCI70 glycosyltransferase-like" evidence="1">
    <location>
        <begin position="91"/>
        <end position="290"/>
    </location>
</feature>
<evidence type="ECO:0000313" key="3">
    <source>
        <dbReference type="Proteomes" id="UP000250997"/>
    </source>
</evidence>
<protein>
    <recommendedName>
        <fullName evidence="1">TOD1/MUCI70 glycosyltransferase-like domain-containing protein</fullName>
    </recommendedName>
</protein>